<reference evidence="10 11" key="1">
    <citation type="submission" date="2016-10" db="EMBL/GenBank/DDBJ databases">
        <authorList>
            <person name="de Groot N.N."/>
        </authorList>
    </citation>
    <scope>NUCLEOTIDE SEQUENCE [LARGE SCALE GENOMIC DNA]</scope>
    <source>
        <strain evidence="10 11">ATCC BAA-466</strain>
    </source>
</reference>
<keyword evidence="6 7" id="KW-0560">Oxidoreductase</keyword>
<dbReference type="AlphaFoldDB" id="A0A1G7P8K6"/>
<evidence type="ECO:0000313" key="11">
    <source>
        <dbReference type="Proteomes" id="UP000199708"/>
    </source>
</evidence>
<evidence type="ECO:0000256" key="3">
    <source>
        <dbReference type="ARBA" id="ARBA00012856"/>
    </source>
</evidence>
<comment type="catalytic activity">
    <reaction evidence="7">
        <text>(6S)-5,6,7,8-tetrahydrofolate + NADP(+) = 7,8-dihydrofolate + NADPH + H(+)</text>
        <dbReference type="Rhea" id="RHEA:15009"/>
        <dbReference type="ChEBI" id="CHEBI:15378"/>
        <dbReference type="ChEBI" id="CHEBI:57451"/>
        <dbReference type="ChEBI" id="CHEBI:57453"/>
        <dbReference type="ChEBI" id="CHEBI:57783"/>
        <dbReference type="ChEBI" id="CHEBI:58349"/>
        <dbReference type="EC" id="1.5.1.3"/>
    </reaction>
</comment>
<dbReference type="SUPFAM" id="SSF53597">
    <property type="entry name" value="Dihydrofolate reductase-like"/>
    <property type="match status" value="1"/>
</dbReference>
<dbReference type="EC" id="1.5.1.3" evidence="3 7"/>
<evidence type="ECO:0000256" key="7">
    <source>
        <dbReference type="PIRNR" id="PIRNR000194"/>
    </source>
</evidence>
<dbReference type="GO" id="GO:0050661">
    <property type="term" value="F:NADP binding"/>
    <property type="evidence" value="ECO:0007669"/>
    <property type="project" value="InterPro"/>
</dbReference>
<evidence type="ECO:0000256" key="4">
    <source>
        <dbReference type="ARBA" id="ARBA00022563"/>
    </source>
</evidence>
<dbReference type="PROSITE" id="PS00075">
    <property type="entry name" value="DHFR_1"/>
    <property type="match status" value="1"/>
</dbReference>
<accession>A0A1G7P8K6</accession>
<dbReference type="RefSeq" id="WP_090288846.1">
    <property type="nucleotide sequence ID" value="NZ_FNCK01000001.1"/>
</dbReference>
<dbReference type="CDD" id="cd00209">
    <property type="entry name" value="DHFR"/>
    <property type="match status" value="1"/>
</dbReference>
<dbReference type="PIRSF" id="PIRSF000194">
    <property type="entry name" value="DHFR"/>
    <property type="match status" value="1"/>
</dbReference>
<dbReference type="UniPathway" id="UPA00077">
    <property type="reaction ID" value="UER00158"/>
</dbReference>
<dbReference type="GO" id="GO:0004146">
    <property type="term" value="F:dihydrofolate reductase activity"/>
    <property type="evidence" value="ECO:0007669"/>
    <property type="project" value="UniProtKB-EC"/>
</dbReference>
<comment type="function">
    <text evidence="7">Key enzyme in folate metabolism. Catalyzes an essential reaction for de novo glycine and purine synthesis, and for DNA precursor synthesis.</text>
</comment>
<comment type="similarity">
    <text evidence="2 7 8">Belongs to the dihydrofolate reductase family.</text>
</comment>
<dbReference type="GO" id="GO:0046452">
    <property type="term" value="P:dihydrofolate metabolic process"/>
    <property type="evidence" value="ECO:0007669"/>
    <property type="project" value="TreeGrafter"/>
</dbReference>
<dbReference type="Proteomes" id="UP000199708">
    <property type="component" value="Unassembled WGS sequence"/>
</dbReference>
<dbReference type="PROSITE" id="PS51330">
    <property type="entry name" value="DHFR_2"/>
    <property type="match status" value="1"/>
</dbReference>
<dbReference type="InterPro" id="IPR001796">
    <property type="entry name" value="DHFR_dom"/>
</dbReference>
<evidence type="ECO:0000256" key="6">
    <source>
        <dbReference type="ARBA" id="ARBA00023002"/>
    </source>
</evidence>
<dbReference type="GO" id="GO:0005829">
    <property type="term" value="C:cytosol"/>
    <property type="evidence" value="ECO:0007669"/>
    <property type="project" value="TreeGrafter"/>
</dbReference>
<dbReference type="GO" id="GO:0006730">
    <property type="term" value="P:one-carbon metabolic process"/>
    <property type="evidence" value="ECO:0007669"/>
    <property type="project" value="UniProtKB-KW"/>
</dbReference>
<evidence type="ECO:0000256" key="2">
    <source>
        <dbReference type="ARBA" id="ARBA00009539"/>
    </source>
</evidence>
<feature type="domain" description="DHFR" evidence="9">
    <location>
        <begin position="1"/>
        <end position="161"/>
    </location>
</feature>
<keyword evidence="5 7" id="KW-0521">NADP</keyword>
<keyword evidence="11" id="KW-1185">Reference proteome</keyword>
<dbReference type="OrthoDB" id="9804315at2"/>
<dbReference type="Gene3D" id="3.40.430.10">
    <property type="entry name" value="Dihydrofolate Reductase, subunit A"/>
    <property type="match status" value="1"/>
</dbReference>
<evidence type="ECO:0000259" key="9">
    <source>
        <dbReference type="PROSITE" id="PS51330"/>
    </source>
</evidence>
<dbReference type="EMBL" id="FNCK01000001">
    <property type="protein sequence ID" value="SDF81929.1"/>
    <property type="molecule type" value="Genomic_DNA"/>
</dbReference>
<comment type="pathway">
    <text evidence="1 7">Cofactor biosynthesis; tetrahydrofolate biosynthesis; 5,6,7,8-tetrahydrofolate from 7,8-dihydrofolate: step 1/1.</text>
</comment>
<dbReference type="Pfam" id="PF00186">
    <property type="entry name" value="DHFR_1"/>
    <property type="match status" value="1"/>
</dbReference>
<protein>
    <recommendedName>
        <fullName evidence="3 7">Dihydrofolate reductase</fullName>
        <ecNumber evidence="3 7">1.5.1.3</ecNumber>
    </recommendedName>
</protein>
<dbReference type="PANTHER" id="PTHR48069">
    <property type="entry name" value="DIHYDROFOLATE REDUCTASE"/>
    <property type="match status" value="1"/>
</dbReference>
<dbReference type="GO" id="GO:0046654">
    <property type="term" value="P:tetrahydrofolate biosynthetic process"/>
    <property type="evidence" value="ECO:0007669"/>
    <property type="project" value="UniProtKB-UniPathway"/>
</dbReference>
<gene>
    <name evidence="10" type="ORF">SAMN05421791_101141</name>
</gene>
<proteinExistence type="inferred from homology"/>
<evidence type="ECO:0000313" key="10">
    <source>
        <dbReference type="EMBL" id="SDF81929.1"/>
    </source>
</evidence>
<sequence>MITYVYAQDLKGAIGYQNDLPWHLPSDLKFFKEVTMGHTMLMGRTTFESMDRRILPGRKTVVLTSQEDYGKDIDELELVHSVEDVLELAKNQELMVIGGAGVFKSLMEHVDKILRTVIEGEFPADTYMPDIDQNIFRLDKVIDLPADDKNPYPHRFEWWVRK</sequence>
<organism evidence="10 11">
    <name type="scientific">Facklamia miroungae</name>
    <dbReference type="NCBI Taxonomy" id="120956"/>
    <lineage>
        <taxon>Bacteria</taxon>
        <taxon>Bacillati</taxon>
        <taxon>Bacillota</taxon>
        <taxon>Bacilli</taxon>
        <taxon>Lactobacillales</taxon>
        <taxon>Aerococcaceae</taxon>
        <taxon>Facklamia</taxon>
    </lineage>
</organism>
<evidence type="ECO:0000256" key="1">
    <source>
        <dbReference type="ARBA" id="ARBA00004903"/>
    </source>
</evidence>
<evidence type="ECO:0000256" key="8">
    <source>
        <dbReference type="RuleBase" id="RU004474"/>
    </source>
</evidence>
<dbReference type="PRINTS" id="PR00070">
    <property type="entry name" value="DHFR"/>
</dbReference>
<dbReference type="PANTHER" id="PTHR48069:SF3">
    <property type="entry name" value="DIHYDROFOLATE REDUCTASE"/>
    <property type="match status" value="1"/>
</dbReference>
<name>A0A1G7P8K6_9LACT</name>
<dbReference type="InterPro" id="IPR017925">
    <property type="entry name" value="DHFR_CS"/>
</dbReference>
<dbReference type="InterPro" id="IPR024072">
    <property type="entry name" value="DHFR-like_dom_sf"/>
</dbReference>
<dbReference type="InterPro" id="IPR012259">
    <property type="entry name" value="DHFR"/>
</dbReference>
<dbReference type="STRING" id="120956.SAMN05421791_101141"/>
<keyword evidence="4 7" id="KW-0554">One-carbon metabolism</keyword>
<evidence type="ECO:0000256" key="5">
    <source>
        <dbReference type="ARBA" id="ARBA00022857"/>
    </source>
</evidence>
<dbReference type="GO" id="GO:0046655">
    <property type="term" value="P:folic acid metabolic process"/>
    <property type="evidence" value="ECO:0007669"/>
    <property type="project" value="TreeGrafter"/>
</dbReference>